<dbReference type="EMBL" id="JAEPRE010000179">
    <property type="protein sequence ID" value="KAG2230868.1"/>
    <property type="molecule type" value="Genomic_DNA"/>
</dbReference>
<evidence type="ECO:0000313" key="2">
    <source>
        <dbReference type="Proteomes" id="UP000613177"/>
    </source>
</evidence>
<keyword evidence="2" id="KW-1185">Reference proteome</keyword>
<comment type="caution">
    <text evidence="1">The sequence shown here is derived from an EMBL/GenBank/DDBJ whole genome shotgun (WGS) entry which is preliminary data.</text>
</comment>
<feature type="non-terminal residue" evidence="1">
    <location>
        <position position="1"/>
    </location>
</feature>
<reference evidence="1" key="1">
    <citation type="submission" date="2021-01" db="EMBL/GenBank/DDBJ databases">
        <title>Metabolic potential, ecology and presence of endohyphal bacteria is reflected in genomic diversity of Mucoromycotina.</title>
        <authorList>
            <person name="Muszewska A."/>
            <person name="Okrasinska A."/>
            <person name="Steczkiewicz K."/>
            <person name="Drgas O."/>
            <person name="Orlowska M."/>
            <person name="Perlinska-Lenart U."/>
            <person name="Aleksandrzak-Piekarczyk T."/>
            <person name="Szatraj K."/>
            <person name="Zielenkiewicz U."/>
            <person name="Pilsyk S."/>
            <person name="Malc E."/>
            <person name="Mieczkowski P."/>
            <person name="Kruszewska J.S."/>
            <person name="Biernat P."/>
            <person name="Pawlowska J."/>
        </authorList>
    </citation>
    <scope>NUCLEOTIDE SEQUENCE</scope>
    <source>
        <strain evidence="1">WA0000018081</strain>
    </source>
</reference>
<dbReference type="Proteomes" id="UP000613177">
    <property type="component" value="Unassembled WGS sequence"/>
</dbReference>
<organism evidence="1 2">
    <name type="scientific">Thamnidium elegans</name>
    <dbReference type="NCBI Taxonomy" id="101142"/>
    <lineage>
        <taxon>Eukaryota</taxon>
        <taxon>Fungi</taxon>
        <taxon>Fungi incertae sedis</taxon>
        <taxon>Mucoromycota</taxon>
        <taxon>Mucoromycotina</taxon>
        <taxon>Mucoromycetes</taxon>
        <taxon>Mucorales</taxon>
        <taxon>Mucorineae</taxon>
        <taxon>Mucoraceae</taxon>
        <taxon>Thamnidium</taxon>
    </lineage>
</organism>
<gene>
    <name evidence="1" type="ORF">INT48_003031</name>
</gene>
<sequence>NAIVFDRPVLADNVYDCLRDINAAANQYATLDKFTGEFEASKGQKVLSLFHDKEQVLEHFIKQGISDCCPSTRPELNEYEISASADAITTYVSRGISALRTIEETRPEILGIKDAEMHAQIHIRGMSNLTETLFKCLISNTPKEYVSDFEKLNQTLSNAFVDAKTTYGI</sequence>
<protein>
    <submittedName>
        <fullName evidence="1">Uncharacterized protein</fullName>
    </submittedName>
</protein>
<dbReference type="AlphaFoldDB" id="A0A8H7SM46"/>
<name>A0A8H7SM46_9FUNG</name>
<accession>A0A8H7SM46</accession>
<evidence type="ECO:0000313" key="1">
    <source>
        <dbReference type="EMBL" id="KAG2230868.1"/>
    </source>
</evidence>
<proteinExistence type="predicted"/>